<dbReference type="InterPro" id="IPR040720">
    <property type="entry name" value="GH81_C"/>
</dbReference>
<dbReference type="STRING" id="465820.NS263_06505"/>
<evidence type="ECO:0000313" key="12">
    <source>
        <dbReference type="EMBL" id="KTR53576.1"/>
    </source>
</evidence>
<protein>
    <recommendedName>
        <fullName evidence="3">glucan endo-1,3-beta-D-glucosidase</fullName>
        <ecNumber evidence="3">3.2.1.39</ecNumber>
    </recommendedName>
</protein>
<sequence length="1809" mass="192356">MHLVRTVVVTLLLGALSLAPVVTVDAASAATPPPDPAATSAAGSGTADPAHPPAERLAATAADTAAPSVDGVRVGDGSYAPTPPAEIASIADVRKTVDQHLYIDPSQQGKPVPTNQWWTDLLVSRYSGDMWAYPFVSSNSAQGTKLTYPTAWNADGTAMRLDAPVTVGGTVDPTPDASDRVLADFEDGLPDGWTTTGDAFGGTASGTASGQSAVSGWLGRGFVDSFTDRDGDGATGTLTSPGFTVDRSTLAFLVGGGRHPGAEAVQLLVDGEVVEEATGADSEELRWTSWDVSAYRGATAQLRVVDSLRAGWAHVLVDQVLLTDAPDGIAQRFTTAFSADRADALRWGDWNVSWRMPQAGPGGQYMDVTSVQGSPYEWFEFHGMTPRITLQDGAVLTDGDGAELAGTITTDRFEIRQDGHVFGVHAPAGTTFTRSGNVLEASAGTPFLVLSAVPEQGLTLDDLHRTAFAVPRDTRMDYSYDPAAGQVEQRWSLQTDVLQGTDHDPVQGWLQHQYSEATHDLDFTGATYATPRGTMKTTVGHDGWTLRYAFSGLTPIGAEPTSTGDDPYREDVMRQYLSEYAEKTTYGGDTYWGGKDLQQLGAYMSVADQIGDTEDADRMRATLERALTDWYTYSQGEREHFFAMYPTWKALIGFGDSYGSAQFNDNHFHYGYFTLATALLGRADPEWAQRYSEMATLVAKQYANWDRDDERFPHFRTFGVWTGHSNAGGVSSPGGNNQESSSEAIQSEAGLFLLGTVLGDRDMQAAGAVQYVTERAAVRDYYQNAHGNPASTSYDGNGAFPEAYDAGQAGILFDSGQAEATYFSGDPAWIYGIQWMPTAPWFTYFGWDPDFSKAIMRQMMAARGEVVGQDGVVNGNAGHVQMLTKKWWGVGTYGDVVITRDRVAAIGELQDAVRAVERNHPGYVTAKTASNPLYDRSTDTLYVSVDDDGTVVFPSRYWTPETLPAALVPAQLDGPTADRQPGDWPTPSPLLPFLVTDYRADPATIDRLYGVDLTDHRPGTDTAHAAAVFSEMGDALGNVVLGFLAQYDPDTYADVHAALWEAQDPAVTGRSMAGMVYHQAMSNRTVGHEVTDRHTTNPLSQVFRAADGTYSYVIDNIDDVQRTYDVVEGQRVIGQIAVPARTQITSHLDARLAKVVVGTEGDPRTVTPGSTTVFTATGYDQYGATMPLDDVRWSTSAGTIDQDGTLHAGAAADEVSVSATVGTVSDSYDFRVAPAPVLTGLTVSPDVTRAVVDEPTTFSAVGHDQYGDPAPLPGDLTWSTTGPGTITADGTLTTSAPGSGYVVATAGGVEGSAVVSSIASVPVVVGTSAVASSTDGGNTAAKAVDGDPATRWESAHGVDTVDLTLDLGSARDVDSVRVTWENAAAARYVVQVSDTDDGPWRDVRSVTNSDASVDTVPVGATGRFVRLHLTDRLTQYGYSVWDVQVTGTPTASDVDVRDLLVAPRSATVLPGSSIRLAAYGFDADGYGGLLTGGAQPAWTADEGTTVSASGAVTVPDRGGVTTTVRAARGAATGQAVLRTLDQGGAPAVSRDVAVGKPVTTSSDERGDLSGDAAVDDDDTTRWSSTARDGEWLAVDLGSVLPLDRAEVVWEAAAAASDHVEVRDRASDPWRTVATTTDGRGGTETHVLDGVRARFVRLVADTRTTQYGVSVWSFRVFSAEGAPTPDLARRAVVSSSGDESAGVPARNAVDGDPGTRWASEHRDDARLDVDLGARHEVHEATIRWEAAYGRAYRIEGRDGTTGAWTTIATVMDGDGGTDRVPLSGSWRQLRLQGVDRATPYGYSTYAVEVR</sequence>
<dbReference type="EMBL" id="LDRC01000012">
    <property type="protein sequence ID" value="KTR53576.1"/>
    <property type="molecule type" value="Genomic_DNA"/>
</dbReference>
<evidence type="ECO:0000256" key="6">
    <source>
        <dbReference type="ARBA" id="ARBA00023295"/>
    </source>
</evidence>
<feature type="chain" id="PRO_5007543841" description="glucan endo-1,3-beta-D-glucosidase" evidence="10">
    <location>
        <begin position="27"/>
        <end position="1809"/>
    </location>
</feature>
<evidence type="ECO:0000256" key="10">
    <source>
        <dbReference type="SAM" id="SignalP"/>
    </source>
</evidence>
<evidence type="ECO:0000256" key="4">
    <source>
        <dbReference type="ARBA" id="ARBA00022801"/>
    </source>
</evidence>
<keyword evidence="5" id="KW-0119">Carbohydrate metabolism</keyword>
<dbReference type="GO" id="GO:0071555">
    <property type="term" value="P:cell wall organization"/>
    <property type="evidence" value="ECO:0007669"/>
    <property type="project" value="UniProtKB-KW"/>
</dbReference>
<feature type="region of interest" description="Disordered" evidence="9">
    <location>
        <begin position="28"/>
        <end position="84"/>
    </location>
</feature>
<feature type="signal peptide" evidence="10">
    <location>
        <begin position="1"/>
        <end position="26"/>
    </location>
</feature>
<evidence type="ECO:0000256" key="9">
    <source>
        <dbReference type="SAM" id="MobiDB-lite"/>
    </source>
</evidence>
<comment type="catalytic activity">
    <reaction evidence="1">
        <text>Hydrolysis of (1-&gt;3)-beta-D-glucosidic linkages in (1-&gt;3)-beta-D-glucans.</text>
        <dbReference type="EC" id="3.2.1.39"/>
    </reaction>
</comment>
<keyword evidence="6" id="KW-0326">Glycosidase</keyword>
<dbReference type="PATRIC" id="fig|465820.4.peg.453"/>
<feature type="region of interest" description="Disordered" evidence="9">
    <location>
        <begin position="1694"/>
        <end position="1718"/>
    </location>
</feature>
<evidence type="ECO:0000256" key="5">
    <source>
        <dbReference type="ARBA" id="ARBA00023277"/>
    </source>
</evidence>
<dbReference type="PROSITE" id="PS50022">
    <property type="entry name" value="FA58C_3"/>
    <property type="match status" value="3"/>
</dbReference>
<dbReference type="Gene3D" id="2.70.98.30">
    <property type="entry name" value="Golgi alpha-mannosidase II, domain 4"/>
    <property type="match status" value="1"/>
</dbReference>
<dbReference type="Proteomes" id="UP000072763">
    <property type="component" value="Unassembled WGS sequence"/>
</dbReference>
<dbReference type="GO" id="GO:0042973">
    <property type="term" value="F:glucan endo-1,3-beta-D-glucosidase activity"/>
    <property type="evidence" value="ECO:0007669"/>
    <property type="project" value="UniProtKB-EC"/>
</dbReference>
<dbReference type="GO" id="GO:0000272">
    <property type="term" value="P:polysaccharide catabolic process"/>
    <property type="evidence" value="ECO:0007669"/>
    <property type="project" value="UniProtKB-KW"/>
</dbReference>
<dbReference type="InterPro" id="IPR005200">
    <property type="entry name" value="Endo-beta-glucanase"/>
</dbReference>
<name>A0A147DTA5_9MICO</name>
<comment type="similarity">
    <text evidence="2">Belongs to the glycosyl hydrolase 81 family.</text>
</comment>
<feature type="region of interest" description="Disordered" evidence="9">
    <location>
        <begin position="1555"/>
        <end position="1582"/>
    </location>
</feature>
<comment type="caution">
    <text evidence="12">The sequence shown here is derived from an EMBL/GenBank/DDBJ whole genome shotgun (WGS) entry which is preliminary data.</text>
</comment>
<feature type="domain" description="F5/8 type C" evidence="11">
    <location>
        <begin position="1679"/>
        <end position="1809"/>
    </location>
</feature>
<proteinExistence type="inferred from homology"/>
<evidence type="ECO:0000256" key="7">
    <source>
        <dbReference type="ARBA" id="ARBA00023316"/>
    </source>
</evidence>
<dbReference type="PROSITE" id="PS52008">
    <property type="entry name" value="GH81"/>
    <property type="match status" value="1"/>
</dbReference>
<dbReference type="Gene3D" id="2.60.40.1080">
    <property type="match status" value="1"/>
</dbReference>
<evidence type="ECO:0000256" key="1">
    <source>
        <dbReference type="ARBA" id="ARBA00000382"/>
    </source>
</evidence>
<dbReference type="Pfam" id="PF22633">
    <property type="entry name" value="F5_F8_type_C_2"/>
    <property type="match status" value="1"/>
</dbReference>
<dbReference type="EC" id="3.2.1.39" evidence="3"/>
<dbReference type="GO" id="GO:0052861">
    <property type="term" value="F:endo-1,3(4)-beta-glucanase activity"/>
    <property type="evidence" value="ECO:0007669"/>
    <property type="project" value="InterPro"/>
</dbReference>
<dbReference type="SUPFAM" id="SSF49785">
    <property type="entry name" value="Galactose-binding domain-like"/>
    <property type="match status" value="3"/>
</dbReference>
<keyword evidence="8" id="KW-0624">Polysaccharide degradation</keyword>
<keyword evidence="7" id="KW-0961">Cell wall biogenesis/degradation</keyword>
<dbReference type="Pfam" id="PF17652">
    <property type="entry name" value="Glyco_hydro81C"/>
    <property type="match status" value="1"/>
</dbReference>
<dbReference type="PANTHER" id="PTHR31983">
    <property type="entry name" value="ENDO-1,3(4)-BETA-GLUCANASE 1"/>
    <property type="match status" value="1"/>
</dbReference>
<dbReference type="OrthoDB" id="5480482at2"/>
<keyword evidence="10" id="KW-0732">Signal</keyword>
<dbReference type="InterPro" id="IPR000421">
    <property type="entry name" value="FA58C"/>
</dbReference>
<reference evidence="12 13" key="1">
    <citation type="journal article" date="2016" name="Front. Microbiol.">
        <title>Genomic Resource of Rice Seed Associated Bacteria.</title>
        <authorList>
            <person name="Midha S."/>
            <person name="Bansal K."/>
            <person name="Sharma S."/>
            <person name="Kumar N."/>
            <person name="Patil P.P."/>
            <person name="Chaudhry V."/>
            <person name="Patil P.B."/>
        </authorList>
    </citation>
    <scope>NUCLEOTIDE SEQUENCE [LARGE SCALE GENOMIC DNA]</scope>
    <source>
        <strain evidence="12 13">NS359</strain>
    </source>
</reference>
<evidence type="ECO:0000256" key="8">
    <source>
        <dbReference type="ARBA" id="ARBA00023326"/>
    </source>
</evidence>
<organism evidence="12 13">
    <name type="scientific">Curtobacterium oceanosedimentum</name>
    <dbReference type="NCBI Taxonomy" id="465820"/>
    <lineage>
        <taxon>Bacteria</taxon>
        <taxon>Bacillati</taxon>
        <taxon>Actinomycetota</taxon>
        <taxon>Actinomycetes</taxon>
        <taxon>Micrococcales</taxon>
        <taxon>Microbacteriaceae</taxon>
        <taxon>Curtobacterium</taxon>
    </lineage>
</organism>
<feature type="domain" description="F5/8 type C" evidence="11">
    <location>
        <begin position="1302"/>
        <end position="1448"/>
    </location>
</feature>
<accession>A0A147DTA5</accession>
<evidence type="ECO:0000259" key="11">
    <source>
        <dbReference type="PROSITE" id="PS50022"/>
    </source>
</evidence>
<dbReference type="PANTHER" id="PTHR31983:SF0">
    <property type="entry name" value="GLUCAN ENDO-1,3-BETA-D-GLUCOSIDASE 2"/>
    <property type="match status" value="1"/>
</dbReference>
<dbReference type="InterPro" id="IPR008979">
    <property type="entry name" value="Galactose-bd-like_sf"/>
</dbReference>
<keyword evidence="4" id="KW-0378">Hydrolase</keyword>
<evidence type="ECO:0000256" key="3">
    <source>
        <dbReference type="ARBA" id="ARBA00012780"/>
    </source>
</evidence>
<gene>
    <name evidence="12" type="ORF">NS359_03020</name>
</gene>
<feature type="compositionally biased region" description="Low complexity" evidence="9">
    <location>
        <begin position="37"/>
        <end position="67"/>
    </location>
</feature>
<dbReference type="RefSeq" id="WP_058748931.1">
    <property type="nucleotide sequence ID" value="NZ_LDRC01000012.1"/>
</dbReference>
<dbReference type="Gene3D" id="2.60.120.260">
    <property type="entry name" value="Galactose-binding domain-like"/>
    <property type="match status" value="3"/>
</dbReference>
<evidence type="ECO:0000256" key="2">
    <source>
        <dbReference type="ARBA" id="ARBA00010730"/>
    </source>
</evidence>
<dbReference type="Pfam" id="PF00754">
    <property type="entry name" value="F5_F8_type_C"/>
    <property type="match status" value="2"/>
</dbReference>
<evidence type="ECO:0000313" key="13">
    <source>
        <dbReference type="Proteomes" id="UP000072763"/>
    </source>
</evidence>
<feature type="domain" description="F5/8 type C" evidence="11">
    <location>
        <begin position="1545"/>
        <end position="1678"/>
    </location>
</feature>